<dbReference type="Proteomes" id="UP000053477">
    <property type="component" value="Unassembled WGS sequence"/>
</dbReference>
<proteinExistence type="predicted"/>
<evidence type="ECO:0000256" key="2">
    <source>
        <dbReference type="SAM" id="Phobius"/>
    </source>
</evidence>
<sequence>MFTSRGALGRAVTVVGVVVLFLTLTTVAGVVKPPAASLVVPEATLASSSSALLLHARASGGAKTTATASLRVVNDGDDSDEGGSSGGDATTGDDGEAGEVTTRMPTGLSLGFLLVIMAILVLASFAVVWGCHICCSCFGGAFQTVMDSLEFQLGNRNRNREYSRSRSNRYAPVPAANQAGLDDVVIELN</sequence>
<feature type="region of interest" description="Disordered" evidence="1">
    <location>
        <begin position="69"/>
        <end position="100"/>
    </location>
</feature>
<organism evidence="3 4">
    <name type="scientific">Schizopora paradoxa</name>
    <dbReference type="NCBI Taxonomy" id="27342"/>
    <lineage>
        <taxon>Eukaryota</taxon>
        <taxon>Fungi</taxon>
        <taxon>Dikarya</taxon>
        <taxon>Basidiomycota</taxon>
        <taxon>Agaricomycotina</taxon>
        <taxon>Agaricomycetes</taxon>
        <taxon>Hymenochaetales</taxon>
        <taxon>Schizoporaceae</taxon>
        <taxon>Schizopora</taxon>
    </lineage>
</organism>
<keyword evidence="4" id="KW-1185">Reference proteome</keyword>
<dbReference type="InParanoid" id="A0A0H2RRN9"/>
<dbReference type="AlphaFoldDB" id="A0A0H2RRN9"/>
<dbReference type="EMBL" id="KQ085940">
    <property type="protein sequence ID" value="KLO14660.1"/>
    <property type="molecule type" value="Genomic_DNA"/>
</dbReference>
<keyword evidence="2" id="KW-0472">Membrane</keyword>
<keyword evidence="2" id="KW-1133">Transmembrane helix</keyword>
<keyword evidence="2" id="KW-0812">Transmembrane</keyword>
<evidence type="ECO:0000313" key="4">
    <source>
        <dbReference type="Proteomes" id="UP000053477"/>
    </source>
</evidence>
<feature type="transmembrane region" description="Helical" evidence="2">
    <location>
        <begin position="7"/>
        <end position="29"/>
    </location>
</feature>
<feature type="transmembrane region" description="Helical" evidence="2">
    <location>
        <begin position="110"/>
        <end position="129"/>
    </location>
</feature>
<gene>
    <name evidence="3" type="ORF">SCHPADRAFT_927700</name>
</gene>
<protein>
    <submittedName>
        <fullName evidence="3">Uncharacterized protein</fullName>
    </submittedName>
</protein>
<evidence type="ECO:0000256" key="1">
    <source>
        <dbReference type="SAM" id="MobiDB-lite"/>
    </source>
</evidence>
<reference evidence="3 4" key="1">
    <citation type="submission" date="2015-04" db="EMBL/GenBank/DDBJ databases">
        <title>Complete genome sequence of Schizopora paradoxa KUC8140, a cosmopolitan wood degrader in East Asia.</title>
        <authorList>
            <consortium name="DOE Joint Genome Institute"/>
            <person name="Min B."/>
            <person name="Park H."/>
            <person name="Jang Y."/>
            <person name="Kim J.-J."/>
            <person name="Kim K.H."/>
            <person name="Pangilinan J."/>
            <person name="Lipzen A."/>
            <person name="Riley R."/>
            <person name="Grigoriev I.V."/>
            <person name="Spatafora J.W."/>
            <person name="Choi I.-G."/>
        </authorList>
    </citation>
    <scope>NUCLEOTIDE SEQUENCE [LARGE SCALE GENOMIC DNA]</scope>
    <source>
        <strain evidence="3 4">KUC8140</strain>
    </source>
</reference>
<evidence type="ECO:0000313" key="3">
    <source>
        <dbReference type="EMBL" id="KLO14660.1"/>
    </source>
</evidence>
<name>A0A0H2RRN9_9AGAM</name>
<accession>A0A0H2RRN9</accession>